<feature type="domain" description="Acyl-CoA dehydrogenase/oxidase C-terminal" evidence="5">
    <location>
        <begin position="216"/>
        <end position="334"/>
    </location>
</feature>
<dbReference type="EMBL" id="BNAQ01000006">
    <property type="protein sequence ID" value="GHH23894.1"/>
    <property type="molecule type" value="Genomic_DNA"/>
</dbReference>
<accession>A0ABQ3LRH2</accession>
<evidence type="ECO:0000256" key="2">
    <source>
        <dbReference type="ARBA" id="ARBA00009347"/>
    </source>
</evidence>
<dbReference type="Gene3D" id="1.10.540.10">
    <property type="entry name" value="Acyl-CoA dehydrogenase/oxidase, N-terminal domain"/>
    <property type="match status" value="1"/>
</dbReference>
<dbReference type="Proteomes" id="UP000652430">
    <property type="component" value="Unassembled WGS sequence"/>
</dbReference>
<evidence type="ECO:0000259" key="5">
    <source>
        <dbReference type="Pfam" id="PF00441"/>
    </source>
</evidence>
<evidence type="ECO:0000313" key="7">
    <source>
        <dbReference type="Proteomes" id="UP000652430"/>
    </source>
</evidence>
<evidence type="ECO:0000313" key="6">
    <source>
        <dbReference type="EMBL" id="GHH23894.1"/>
    </source>
</evidence>
<dbReference type="InterPro" id="IPR009075">
    <property type="entry name" value="AcylCo_DH/oxidase_C"/>
</dbReference>
<sequence length="354" mass="36985">MPETILADDLLAAIRAGDEALDRGLRGPAIELALLADAGLLLAPLPVGRGGRGWGTSAAGAEPMLALLATLGGASLPLARIYEGHVNAIKLVLRHGDRDQQDRVCDAVAAGAILGVWGAERDRPVSIGAGGLLTGVKTFASGLGDVTLAIVTARVADGLRMVLTDATDPARGEILDWDVDGMVGSQSGRFECTGLPAGPADCLGAVDALFIEPDFNGGVWRLCACYAGAMERLARLTSRQVDRTGSRGDPLAAHRLGHLAIEAKGAALWARAACLAVETPQAPPGEAVATTLFAREAIEQAATRMLALVERINGTAMHRRGSEIGRLSRDLRLYLRQADLDGKLRVATADWFVV</sequence>
<dbReference type="InterPro" id="IPR046373">
    <property type="entry name" value="Acyl-CoA_Oxase/DH_mid-dom_sf"/>
</dbReference>
<dbReference type="InterPro" id="IPR009100">
    <property type="entry name" value="AcylCoA_DH/oxidase_NM_dom_sf"/>
</dbReference>
<dbReference type="Pfam" id="PF00441">
    <property type="entry name" value="Acyl-CoA_dh_1"/>
    <property type="match status" value="1"/>
</dbReference>
<keyword evidence="3" id="KW-0285">Flavoprotein</keyword>
<evidence type="ECO:0000256" key="3">
    <source>
        <dbReference type="ARBA" id="ARBA00022630"/>
    </source>
</evidence>
<name>A0ABQ3LRH2_9SPHN</name>
<keyword evidence="4" id="KW-0274">FAD</keyword>
<dbReference type="RefSeq" id="WP_189677351.1">
    <property type="nucleotide sequence ID" value="NZ_BNAQ01000006.1"/>
</dbReference>
<dbReference type="SUPFAM" id="SSF56645">
    <property type="entry name" value="Acyl-CoA dehydrogenase NM domain-like"/>
    <property type="match status" value="1"/>
</dbReference>
<evidence type="ECO:0000256" key="4">
    <source>
        <dbReference type="ARBA" id="ARBA00022827"/>
    </source>
</evidence>
<dbReference type="InterPro" id="IPR036250">
    <property type="entry name" value="AcylCo_DH-like_C"/>
</dbReference>
<gene>
    <name evidence="6" type="ORF">GCM10008023_35410</name>
</gene>
<reference evidence="7" key="1">
    <citation type="journal article" date="2019" name="Int. J. Syst. Evol. Microbiol.">
        <title>The Global Catalogue of Microorganisms (GCM) 10K type strain sequencing project: providing services to taxonomists for standard genome sequencing and annotation.</title>
        <authorList>
            <consortium name="The Broad Institute Genomics Platform"/>
            <consortium name="The Broad Institute Genome Sequencing Center for Infectious Disease"/>
            <person name="Wu L."/>
            <person name="Ma J."/>
        </authorList>
    </citation>
    <scope>NUCLEOTIDE SEQUENCE [LARGE SCALE GENOMIC DNA]</scope>
    <source>
        <strain evidence="7">CGMCC 1.8957</strain>
    </source>
</reference>
<dbReference type="SUPFAM" id="SSF47203">
    <property type="entry name" value="Acyl-CoA dehydrogenase C-terminal domain-like"/>
    <property type="match status" value="1"/>
</dbReference>
<comment type="cofactor">
    <cofactor evidence="1">
        <name>FAD</name>
        <dbReference type="ChEBI" id="CHEBI:57692"/>
    </cofactor>
</comment>
<dbReference type="InterPro" id="IPR037069">
    <property type="entry name" value="AcylCoA_DH/ox_N_sf"/>
</dbReference>
<protein>
    <submittedName>
        <fullName evidence="6">Acyl-CoA dehydrogenase</fullName>
    </submittedName>
</protein>
<dbReference type="Gene3D" id="2.40.110.10">
    <property type="entry name" value="Butyryl-CoA Dehydrogenase, subunit A, domain 2"/>
    <property type="match status" value="1"/>
</dbReference>
<evidence type="ECO:0000256" key="1">
    <source>
        <dbReference type="ARBA" id="ARBA00001974"/>
    </source>
</evidence>
<organism evidence="6 7">
    <name type="scientific">Sphingomonas glacialis</name>
    <dbReference type="NCBI Taxonomy" id="658225"/>
    <lineage>
        <taxon>Bacteria</taxon>
        <taxon>Pseudomonadati</taxon>
        <taxon>Pseudomonadota</taxon>
        <taxon>Alphaproteobacteria</taxon>
        <taxon>Sphingomonadales</taxon>
        <taxon>Sphingomonadaceae</taxon>
        <taxon>Sphingomonas</taxon>
    </lineage>
</organism>
<comment type="caution">
    <text evidence="6">The sequence shown here is derived from an EMBL/GenBank/DDBJ whole genome shotgun (WGS) entry which is preliminary data.</text>
</comment>
<keyword evidence="7" id="KW-1185">Reference proteome</keyword>
<comment type="similarity">
    <text evidence="2">Belongs to the acyl-CoA dehydrogenase family.</text>
</comment>
<proteinExistence type="inferred from homology"/>